<evidence type="ECO:0000313" key="1">
    <source>
        <dbReference type="EMBL" id="KAI0056916.1"/>
    </source>
</evidence>
<name>A0ACB8SMI1_9AGAM</name>
<dbReference type="EMBL" id="MU277255">
    <property type="protein sequence ID" value="KAI0056916.1"/>
    <property type="molecule type" value="Genomic_DNA"/>
</dbReference>
<evidence type="ECO:0000313" key="2">
    <source>
        <dbReference type="Proteomes" id="UP000814140"/>
    </source>
</evidence>
<organism evidence="1 2">
    <name type="scientific">Artomyces pyxidatus</name>
    <dbReference type="NCBI Taxonomy" id="48021"/>
    <lineage>
        <taxon>Eukaryota</taxon>
        <taxon>Fungi</taxon>
        <taxon>Dikarya</taxon>
        <taxon>Basidiomycota</taxon>
        <taxon>Agaricomycotina</taxon>
        <taxon>Agaricomycetes</taxon>
        <taxon>Russulales</taxon>
        <taxon>Auriscalpiaceae</taxon>
        <taxon>Artomyces</taxon>
    </lineage>
</organism>
<sequence length="583" mass="64771">MTPDFFFSQHQGASPLLAFTRPVTLFAAFLVVTCFLSAVRRHRKKLAFLDIPGPPCPSYLTGNFLQVFDHISGIQFREHIRQTYGTVSKISGPLGEQDLVISDPMALSYILKSQDQFDETEWFLAVFRHAFGPCLVSSTGALHRRQRKILNPVFSTQRVRSMTPLFHKITNQVFTLYQCRQMLWLTYLVQLRDILQAKVANGPQDIDIMAWLGPLALEMIAQSGLGHTFDSFNPQAKDSEFRVAIKEFAPAMGRLFMFRTIFPFISKLSSKILRFGAACLPLANVHHAIRVASTMHSCAKHLLETKKAMLTVADAQVADQISGGKDIIGVLMKTNIDAPEEFKMHDDEIIAQMLAYTSSTLLSGGTDPTSTAMSHILLLLAQHQDVQEKLRHELNLAVANAGGDELGYEDLTALTYLDAICRETLRLHPPANFIARLCRADTTIPLSEPIPSAAAAGCSLFVPRGTIIFIDVINVNREQSIWGADSRTWKPERRTAPLPDSVADARIPGVYSNTLTFLGGGRACIGLKLAELEMKVMLSQFIRSFRFYPSETEVVWRYGPITTPSVKGSTGVSPNMPIVLEKI</sequence>
<keyword evidence="2" id="KW-1185">Reference proteome</keyword>
<reference evidence="1" key="1">
    <citation type="submission" date="2021-03" db="EMBL/GenBank/DDBJ databases">
        <authorList>
            <consortium name="DOE Joint Genome Institute"/>
            <person name="Ahrendt S."/>
            <person name="Looney B.P."/>
            <person name="Miyauchi S."/>
            <person name="Morin E."/>
            <person name="Drula E."/>
            <person name="Courty P.E."/>
            <person name="Chicoki N."/>
            <person name="Fauchery L."/>
            <person name="Kohler A."/>
            <person name="Kuo A."/>
            <person name="Labutti K."/>
            <person name="Pangilinan J."/>
            <person name="Lipzen A."/>
            <person name="Riley R."/>
            <person name="Andreopoulos W."/>
            <person name="He G."/>
            <person name="Johnson J."/>
            <person name="Barry K.W."/>
            <person name="Grigoriev I.V."/>
            <person name="Nagy L."/>
            <person name="Hibbett D."/>
            <person name="Henrissat B."/>
            <person name="Matheny P.B."/>
            <person name="Labbe J."/>
            <person name="Martin F."/>
        </authorList>
    </citation>
    <scope>NUCLEOTIDE SEQUENCE</scope>
    <source>
        <strain evidence="1">HHB10654</strain>
    </source>
</reference>
<dbReference type="Proteomes" id="UP000814140">
    <property type="component" value="Unassembled WGS sequence"/>
</dbReference>
<accession>A0ACB8SMI1</accession>
<proteinExistence type="predicted"/>
<comment type="caution">
    <text evidence="1">The sequence shown here is derived from an EMBL/GenBank/DDBJ whole genome shotgun (WGS) entry which is preliminary data.</text>
</comment>
<gene>
    <name evidence="1" type="ORF">BV25DRAFT_1841981</name>
</gene>
<protein>
    <submittedName>
        <fullName evidence="1">Cytochrome P450</fullName>
    </submittedName>
</protein>
<reference evidence="1" key="2">
    <citation type="journal article" date="2022" name="New Phytol.">
        <title>Evolutionary transition to the ectomycorrhizal habit in the genomes of a hyperdiverse lineage of mushroom-forming fungi.</title>
        <authorList>
            <person name="Looney B."/>
            <person name="Miyauchi S."/>
            <person name="Morin E."/>
            <person name="Drula E."/>
            <person name="Courty P.E."/>
            <person name="Kohler A."/>
            <person name="Kuo A."/>
            <person name="LaButti K."/>
            <person name="Pangilinan J."/>
            <person name="Lipzen A."/>
            <person name="Riley R."/>
            <person name="Andreopoulos W."/>
            <person name="He G."/>
            <person name="Johnson J."/>
            <person name="Nolan M."/>
            <person name="Tritt A."/>
            <person name="Barry K.W."/>
            <person name="Grigoriev I.V."/>
            <person name="Nagy L.G."/>
            <person name="Hibbett D."/>
            <person name="Henrissat B."/>
            <person name="Matheny P.B."/>
            <person name="Labbe J."/>
            <person name="Martin F.M."/>
        </authorList>
    </citation>
    <scope>NUCLEOTIDE SEQUENCE</scope>
    <source>
        <strain evidence="1">HHB10654</strain>
    </source>
</reference>